<name>A0A9P7MNM7_9HYPO</name>
<keyword evidence="1" id="KW-0539">Nucleus</keyword>
<reference evidence="5 6" key="1">
    <citation type="journal article" date="2020" name="bioRxiv">
        <title>Whole genome comparisons of ergot fungi reveals the divergence and evolution of species within the genus Claviceps are the result of varying mechanisms driving genome evolution and host range expansion.</title>
        <authorList>
            <person name="Wyka S.A."/>
            <person name="Mondo S.J."/>
            <person name="Liu M."/>
            <person name="Dettman J."/>
            <person name="Nalam V."/>
            <person name="Broders K.D."/>
        </authorList>
    </citation>
    <scope>NUCLEOTIDE SEQUENCE</scope>
    <source>
        <strain evidence="5">CCC 1102</strain>
        <strain evidence="4 6">LM583</strain>
    </source>
</reference>
<dbReference type="PANTHER" id="PTHR47256">
    <property type="entry name" value="ZN(II)2CYS6 TRANSCRIPTION FACTOR (EUROFUNG)-RELATED"/>
    <property type="match status" value="1"/>
</dbReference>
<dbReference type="EMBL" id="SRPR01000104">
    <property type="protein sequence ID" value="KAG5960160.1"/>
    <property type="molecule type" value="Genomic_DNA"/>
</dbReference>
<dbReference type="InterPro" id="IPR001138">
    <property type="entry name" value="Zn2Cys6_DnaBD"/>
</dbReference>
<evidence type="ECO:0000256" key="1">
    <source>
        <dbReference type="ARBA" id="ARBA00023242"/>
    </source>
</evidence>
<feature type="compositionally biased region" description="Polar residues" evidence="2">
    <location>
        <begin position="17"/>
        <end position="31"/>
    </location>
</feature>
<dbReference type="Proteomes" id="UP000742024">
    <property type="component" value="Unassembled WGS sequence"/>
</dbReference>
<evidence type="ECO:0000259" key="3">
    <source>
        <dbReference type="PROSITE" id="PS50048"/>
    </source>
</evidence>
<dbReference type="Proteomes" id="UP000784919">
    <property type="component" value="Unassembled WGS sequence"/>
</dbReference>
<evidence type="ECO:0000313" key="4">
    <source>
        <dbReference type="EMBL" id="KAG5960160.1"/>
    </source>
</evidence>
<evidence type="ECO:0000256" key="2">
    <source>
        <dbReference type="SAM" id="MobiDB-lite"/>
    </source>
</evidence>
<protein>
    <recommendedName>
        <fullName evidence="3">Zn(2)-C6 fungal-type domain-containing protein</fullName>
    </recommendedName>
</protein>
<dbReference type="PROSITE" id="PS50048">
    <property type="entry name" value="ZN2_CY6_FUNGAL_2"/>
    <property type="match status" value="1"/>
</dbReference>
<keyword evidence="6" id="KW-1185">Reference proteome</keyword>
<comment type="caution">
    <text evidence="5">The sequence shown here is derived from an EMBL/GenBank/DDBJ whole genome shotgun (WGS) entry which is preliminary data.</text>
</comment>
<dbReference type="SMART" id="SM00066">
    <property type="entry name" value="GAL4"/>
    <property type="match status" value="1"/>
</dbReference>
<dbReference type="GO" id="GO:0000981">
    <property type="term" value="F:DNA-binding transcription factor activity, RNA polymerase II-specific"/>
    <property type="evidence" value="ECO:0007669"/>
    <property type="project" value="InterPro"/>
</dbReference>
<evidence type="ECO:0000313" key="7">
    <source>
        <dbReference type="Proteomes" id="UP000784919"/>
    </source>
</evidence>
<dbReference type="CDD" id="cd00067">
    <property type="entry name" value="GAL4"/>
    <property type="match status" value="1"/>
</dbReference>
<dbReference type="Gene3D" id="4.10.240.10">
    <property type="entry name" value="Zn(2)-C6 fungal-type DNA-binding domain"/>
    <property type="match status" value="1"/>
</dbReference>
<gene>
    <name evidence="5" type="ORF">E4U56_003486</name>
    <name evidence="4" type="ORF">E4U57_000251</name>
</gene>
<proteinExistence type="predicted"/>
<evidence type="ECO:0000313" key="5">
    <source>
        <dbReference type="EMBL" id="KAG5962098.1"/>
    </source>
</evidence>
<dbReference type="Pfam" id="PF00172">
    <property type="entry name" value="Zn_clus"/>
    <property type="match status" value="1"/>
</dbReference>
<dbReference type="PROSITE" id="PS00463">
    <property type="entry name" value="ZN2_CY6_FUNGAL_1"/>
    <property type="match status" value="1"/>
</dbReference>
<dbReference type="EMBL" id="SRPS01000229">
    <property type="protein sequence ID" value="KAG5962098.1"/>
    <property type="molecule type" value="Genomic_DNA"/>
</dbReference>
<dbReference type="InterPro" id="IPR053187">
    <property type="entry name" value="Notoamide_regulator"/>
</dbReference>
<feature type="domain" description="Zn(2)-C6 fungal-type" evidence="3">
    <location>
        <begin position="41"/>
        <end position="71"/>
    </location>
</feature>
<accession>A0A9P7MNM7</accession>
<sequence length="300" mass="33672">MKTSYKRLLPGSAKRGAQSSKVVSADGTQDSPATCSVNLIACETCRRKKTKCDGRRPICDRCSRCGSHCNYAAEVGESRSAALKRRYRALVRDYNRLAKEAYMLRRFYGYIRAVPEKRAFSVFLKIRVGQSSRPLDVLESLDETHQERNEFLPSCGNSDGENNEADSDQNIEARAAPWTTVAGDEVVSELITQYFTFDYLYVFPPINRTIFAREMASPSVHPGLCCSPLLVNAICAQQCYISRREHMESIPRLEMAERFLQEANRLLLHELYNLSLPTCQAACLIFAAAAARDELNNGDG</sequence>
<dbReference type="CDD" id="cd12148">
    <property type="entry name" value="fungal_TF_MHR"/>
    <property type="match status" value="1"/>
</dbReference>
<dbReference type="AlphaFoldDB" id="A0A9P7MNM7"/>
<organism evidence="5 7">
    <name type="scientific">Claviceps arundinis</name>
    <dbReference type="NCBI Taxonomy" id="1623583"/>
    <lineage>
        <taxon>Eukaryota</taxon>
        <taxon>Fungi</taxon>
        <taxon>Dikarya</taxon>
        <taxon>Ascomycota</taxon>
        <taxon>Pezizomycotina</taxon>
        <taxon>Sordariomycetes</taxon>
        <taxon>Hypocreomycetidae</taxon>
        <taxon>Hypocreales</taxon>
        <taxon>Clavicipitaceae</taxon>
        <taxon>Claviceps</taxon>
    </lineage>
</organism>
<dbReference type="SUPFAM" id="SSF57701">
    <property type="entry name" value="Zn2/Cys6 DNA-binding domain"/>
    <property type="match status" value="1"/>
</dbReference>
<dbReference type="GO" id="GO:0008270">
    <property type="term" value="F:zinc ion binding"/>
    <property type="evidence" value="ECO:0007669"/>
    <property type="project" value="InterPro"/>
</dbReference>
<feature type="region of interest" description="Disordered" evidence="2">
    <location>
        <begin position="1"/>
        <end position="31"/>
    </location>
</feature>
<dbReference type="OrthoDB" id="2943660at2759"/>
<evidence type="ECO:0000313" key="6">
    <source>
        <dbReference type="Proteomes" id="UP000742024"/>
    </source>
</evidence>
<dbReference type="PANTHER" id="PTHR47256:SF1">
    <property type="entry name" value="ZN(II)2CYS6 TRANSCRIPTION FACTOR (EUROFUNG)"/>
    <property type="match status" value="1"/>
</dbReference>
<dbReference type="InterPro" id="IPR036864">
    <property type="entry name" value="Zn2-C6_fun-type_DNA-bd_sf"/>
</dbReference>